<dbReference type="EMBL" id="CP011129">
    <property type="protein sequence ID" value="ALN79436.1"/>
    <property type="molecule type" value="Genomic_DNA"/>
</dbReference>
<dbReference type="AlphaFoldDB" id="A0A0S2F7A8"/>
<proteinExistence type="predicted"/>
<dbReference type="STRING" id="84531.LA76x_1278"/>
<gene>
    <name evidence="1" type="ORF">LA76x_1278</name>
</gene>
<dbReference type="PATRIC" id="fig|84531.8.peg.1303"/>
<dbReference type="KEGG" id="lab:LA76x_1278"/>
<accession>A0A0S2F7A8</accession>
<dbReference type="Proteomes" id="UP000060787">
    <property type="component" value="Chromosome"/>
</dbReference>
<protein>
    <submittedName>
        <fullName evidence="1">Uncharacterized protein</fullName>
    </submittedName>
</protein>
<organism evidence="1 2">
    <name type="scientific">Lysobacter antibioticus</name>
    <dbReference type="NCBI Taxonomy" id="84531"/>
    <lineage>
        <taxon>Bacteria</taxon>
        <taxon>Pseudomonadati</taxon>
        <taxon>Pseudomonadota</taxon>
        <taxon>Gammaproteobacteria</taxon>
        <taxon>Lysobacterales</taxon>
        <taxon>Lysobacteraceae</taxon>
        <taxon>Lysobacter</taxon>
    </lineage>
</organism>
<evidence type="ECO:0000313" key="2">
    <source>
        <dbReference type="Proteomes" id="UP000060787"/>
    </source>
</evidence>
<evidence type="ECO:0000313" key="1">
    <source>
        <dbReference type="EMBL" id="ALN79436.1"/>
    </source>
</evidence>
<reference evidence="1 2" key="1">
    <citation type="journal article" date="2015" name="BMC Genomics">
        <title>Comparative genomics and metabolic profiling of the genus Lysobacter.</title>
        <authorList>
            <person name="de Bruijn I."/>
            <person name="Cheng X."/>
            <person name="de Jager V."/>
            <person name="Exposito R.G."/>
            <person name="Watrous J."/>
            <person name="Patel N."/>
            <person name="Postma J."/>
            <person name="Dorrestein P.C."/>
            <person name="Kobayashi D."/>
            <person name="Raaijmakers J.M."/>
        </authorList>
    </citation>
    <scope>NUCLEOTIDE SEQUENCE [LARGE SCALE GENOMIC DNA]</scope>
    <source>
        <strain evidence="1 2">76</strain>
    </source>
</reference>
<keyword evidence="2" id="KW-1185">Reference proteome</keyword>
<sequence>MDFDDLFDQDIIGDGPVAGFLKRADGSPLRYAHIQYGAKRADVNRRSGGLDVSNKWAAKGTASYVSDGGFGGRLHASDVGASSAKATATFSFNANGTTAWKSETNGGQGGGVWTRAQAGEYDILFTQVAANSEGFLQGTLNAWLAMTENRWIALTVSASRGRQATATRTVRAQIRRRQDGRIWLDRTMEFYCTVASDG</sequence>
<name>A0A0S2F7A8_LYSAN</name>